<dbReference type="EMBL" id="RBWW01000001">
    <property type="protein sequence ID" value="RKS84086.1"/>
    <property type="molecule type" value="Genomic_DNA"/>
</dbReference>
<gene>
    <name evidence="2" type="ORF">BDK61_3486</name>
</gene>
<evidence type="ECO:0000313" key="2">
    <source>
        <dbReference type="EMBL" id="RKS84086.1"/>
    </source>
</evidence>
<sequence>MTVARLLGQVFGALTGTLGVPGTLLLIAIVVGGVAIWRDADG</sequence>
<feature type="transmembrane region" description="Helical" evidence="1">
    <location>
        <begin position="12"/>
        <end position="37"/>
    </location>
</feature>
<comment type="caution">
    <text evidence="2">The sequence shown here is derived from an EMBL/GenBank/DDBJ whole genome shotgun (WGS) entry which is preliminary data.</text>
</comment>
<keyword evidence="3" id="KW-1185">Reference proteome</keyword>
<keyword evidence="1" id="KW-1133">Transmembrane helix</keyword>
<accession>A0A495RAC9</accession>
<organism evidence="2 3">
    <name type="scientific">Haloarcula quadrata</name>
    <dbReference type="NCBI Taxonomy" id="182779"/>
    <lineage>
        <taxon>Archaea</taxon>
        <taxon>Methanobacteriati</taxon>
        <taxon>Methanobacteriota</taxon>
        <taxon>Stenosarchaea group</taxon>
        <taxon>Halobacteria</taxon>
        <taxon>Halobacteriales</taxon>
        <taxon>Haloarculaceae</taxon>
        <taxon>Haloarcula</taxon>
    </lineage>
</organism>
<reference evidence="2 3" key="1">
    <citation type="submission" date="2018-10" db="EMBL/GenBank/DDBJ databases">
        <title>Genomic Encyclopedia of Archaeal and Bacterial Type Strains, Phase II (KMG-II): from individual species to whole genera.</title>
        <authorList>
            <person name="Goeker M."/>
        </authorList>
    </citation>
    <scope>NUCLEOTIDE SEQUENCE [LARGE SCALE GENOMIC DNA]</scope>
    <source>
        <strain evidence="2 3">DSM 11927</strain>
    </source>
</reference>
<evidence type="ECO:0000313" key="3">
    <source>
        <dbReference type="Proteomes" id="UP000268233"/>
    </source>
</evidence>
<keyword evidence="1" id="KW-0812">Transmembrane</keyword>
<proteinExistence type="predicted"/>
<dbReference type="RefSeq" id="WP_256369592.1">
    <property type="nucleotide sequence ID" value="NZ_RBWW01000001.1"/>
</dbReference>
<evidence type="ECO:0000256" key="1">
    <source>
        <dbReference type="SAM" id="Phobius"/>
    </source>
</evidence>
<protein>
    <submittedName>
        <fullName evidence="2">Uncharacterized protein</fullName>
    </submittedName>
</protein>
<name>A0A495RAC9_9EURY</name>
<dbReference type="GeneID" id="77386123"/>
<dbReference type="Proteomes" id="UP000268233">
    <property type="component" value="Unassembled WGS sequence"/>
</dbReference>
<dbReference type="AlphaFoldDB" id="A0A495RAC9"/>
<keyword evidence="1" id="KW-0472">Membrane</keyword>